<dbReference type="Pfam" id="PF01380">
    <property type="entry name" value="SIS"/>
    <property type="match status" value="1"/>
</dbReference>
<dbReference type="GO" id="GO:0003700">
    <property type="term" value="F:DNA-binding transcription factor activity"/>
    <property type="evidence" value="ECO:0007669"/>
    <property type="project" value="InterPro"/>
</dbReference>
<feature type="domain" description="HTH rpiR-type" evidence="4">
    <location>
        <begin position="9"/>
        <end position="85"/>
    </location>
</feature>
<dbReference type="Gene3D" id="3.40.50.10490">
    <property type="entry name" value="Glucose-6-phosphate isomerase like protein, domain 1"/>
    <property type="match status" value="1"/>
</dbReference>
<dbReference type="InterPro" id="IPR009057">
    <property type="entry name" value="Homeodomain-like_sf"/>
</dbReference>
<evidence type="ECO:0000313" key="6">
    <source>
        <dbReference type="EMBL" id="ANX13806.1"/>
    </source>
</evidence>
<dbReference type="PROSITE" id="PS51464">
    <property type="entry name" value="SIS"/>
    <property type="match status" value="1"/>
</dbReference>
<dbReference type="InterPro" id="IPR046348">
    <property type="entry name" value="SIS_dom_sf"/>
</dbReference>
<feature type="domain" description="SIS" evidence="5">
    <location>
        <begin position="129"/>
        <end position="269"/>
    </location>
</feature>
<dbReference type="RefSeq" id="WP_066293147.1">
    <property type="nucleotide sequence ID" value="NZ_CP016761.1"/>
</dbReference>
<evidence type="ECO:0000259" key="5">
    <source>
        <dbReference type="PROSITE" id="PS51464"/>
    </source>
</evidence>
<accession>A0A1B1Z8Q8</accession>
<dbReference type="PANTHER" id="PTHR30514:SF9">
    <property type="entry name" value="TRANSCRIPTIONAL REGULATOR"/>
    <property type="match status" value="1"/>
</dbReference>
<dbReference type="InterPro" id="IPR001347">
    <property type="entry name" value="SIS_dom"/>
</dbReference>
<dbReference type="GO" id="GO:0003677">
    <property type="term" value="F:DNA binding"/>
    <property type="evidence" value="ECO:0007669"/>
    <property type="project" value="UniProtKB-KW"/>
</dbReference>
<dbReference type="InterPro" id="IPR000281">
    <property type="entry name" value="HTH_RpiR"/>
</dbReference>
<dbReference type="InterPro" id="IPR036388">
    <property type="entry name" value="WH-like_DNA-bd_sf"/>
</dbReference>
<evidence type="ECO:0000313" key="7">
    <source>
        <dbReference type="Proteomes" id="UP000077412"/>
    </source>
</evidence>
<name>A0A1B1Z8Q8_9BACL</name>
<evidence type="ECO:0000256" key="1">
    <source>
        <dbReference type="ARBA" id="ARBA00023015"/>
    </source>
</evidence>
<dbReference type="PANTHER" id="PTHR30514">
    <property type="entry name" value="GLUCOKINASE"/>
    <property type="match status" value="1"/>
</dbReference>
<dbReference type="GO" id="GO:1901135">
    <property type="term" value="P:carbohydrate derivative metabolic process"/>
    <property type="evidence" value="ECO:0007669"/>
    <property type="project" value="InterPro"/>
</dbReference>
<dbReference type="GO" id="GO:0097367">
    <property type="term" value="F:carbohydrate derivative binding"/>
    <property type="evidence" value="ECO:0007669"/>
    <property type="project" value="InterPro"/>
</dbReference>
<dbReference type="KEGG" id="far:ABE41_017485"/>
<keyword evidence="2" id="KW-0238">DNA-binding</keyword>
<dbReference type="EMBL" id="CP016761">
    <property type="protein sequence ID" value="ANX13806.1"/>
    <property type="molecule type" value="Genomic_DNA"/>
</dbReference>
<evidence type="ECO:0000256" key="2">
    <source>
        <dbReference type="ARBA" id="ARBA00023125"/>
    </source>
</evidence>
<protein>
    <submittedName>
        <fullName evidence="6">Transcriptional regulator</fullName>
    </submittedName>
</protein>
<gene>
    <name evidence="6" type="ORF">ABE41_017485</name>
</gene>
<keyword evidence="1" id="KW-0805">Transcription regulation</keyword>
<dbReference type="CDD" id="cd05013">
    <property type="entry name" value="SIS_RpiR"/>
    <property type="match status" value="1"/>
</dbReference>
<organism evidence="6 7">
    <name type="scientific">Fictibacillus arsenicus</name>
    <dbReference type="NCBI Taxonomy" id="255247"/>
    <lineage>
        <taxon>Bacteria</taxon>
        <taxon>Bacillati</taxon>
        <taxon>Bacillota</taxon>
        <taxon>Bacilli</taxon>
        <taxon>Bacillales</taxon>
        <taxon>Fictibacillaceae</taxon>
        <taxon>Fictibacillus</taxon>
    </lineage>
</organism>
<dbReference type="SUPFAM" id="SSF46689">
    <property type="entry name" value="Homeodomain-like"/>
    <property type="match status" value="1"/>
</dbReference>
<evidence type="ECO:0000256" key="3">
    <source>
        <dbReference type="ARBA" id="ARBA00023163"/>
    </source>
</evidence>
<dbReference type="AlphaFoldDB" id="A0A1B1Z8Q8"/>
<dbReference type="STRING" id="255247.ABE41_017485"/>
<dbReference type="PROSITE" id="PS51071">
    <property type="entry name" value="HTH_RPIR"/>
    <property type="match status" value="1"/>
</dbReference>
<dbReference type="Proteomes" id="UP000077412">
    <property type="component" value="Chromosome"/>
</dbReference>
<dbReference type="Gene3D" id="1.10.10.10">
    <property type="entry name" value="Winged helix-like DNA-binding domain superfamily/Winged helix DNA-binding domain"/>
    <property type="match status" value="1"/>
</dbReference>
<dbReference type="Pfam" id="PF01418">
    <property type="entry name" value="HTH_6"/>
    <property type="match status" value="1"/>
</dbReference>
<keyword evidence="3" id="KW-0804">Transcription</keyword>
<dbReference type="SUPFAM" id="SSF53697">
    <property type="entry name" value="SIS domain"/>
    <property type="match status" value="1"/>
</dbReference>
<dbReference type="InterPro" id="IPR047640">
    <property type="entry name" value="RpiR-like"/>
</dbReference>
<dbReference type="OrthoDB" id="3684496at2"/>
<keyword evidence="7" id="KW-1185">Reference proteome</keyword>
<dbReference type="InterPro" id="IPR035472">
    <property type="entry name" value="RpiR-like_SIS"/>
</dbReference>
<evidence type="ECO:0000259" key="4">
    <source>
        <dbReference type="PROSITE" id="PS51071"/>
    </source>
</evidence>
<sequence length="287" mass="31275">MKIATLQTASPLVLIPSIYKSLTKAEQKVADVITADTHEAVYYSVTDLSEKADVGETTVIRFCRKLGYKGYQEFKLAVAQNLVNPNESVYGKIEDTDSIDVIAKKITSQNTGFIQDTLGLMNQNNLEKVAQKLLSARKISFFGVGSSGITATDAKYRFMRIGFNVDCSVDSHIIAMNAALATKEDVVIGISTSGSTKDLVDAVRIAKENGAFVICLTNHNRSPITKYADEILLAASRETPLQGGSFAAKMAQLHLLDILTTVVLLQQKEQSIQAIEKTAKAVLDKMY</sequence>
<reference evidence="6 7" key="1">
    <citation type="submission" date="2016-08" db="EMBL/GenBank/DDBJ databases">
        <title>Complete genome sequence of Fictibacillus arsenicus G25-54, a strain with toxicity to nematodes and a potential arsenic-resistance activity.</title>
        <authorList>
            <person name="Zheng Z."/>
        </authorList>
    </citation>
    <scope>NUCLEOTIDE SEQUENCE [LARGE SCALE GENOMIC DNA]</scope>
    <source>
        <strain evidence="6 7">G25-54</strain>
    </source>
</reference>
<proteinExistence type="predicted"/>